<protein>
    <submittedName>
        <fullName evidence="2">Putative phosphotransferase enzyme family protein</fullName>
    </submittedName>
</protein>
<dbReference type="InterPro" id="IPR051678">
    <property type="entry name" value="AGP_Transferase"/>
</dbReference>
<dbReference type="InterPro" id="IPR011009">
    <property type="entry name" value="Kinase-like_dom_sf"/>
</dbReference>
<dbReference type="HOGENOM" id="CLU_615430_0_0_1"/>
<dbReference type="Pfam" id="PF01636">
    <property type="entry name" value="APH"/>
    <property type="match status" value="1"/>
</dbReference>
<keyword evidence="3" id="KW-1185">Reference proteome</keyword>
<sequence length="445" mass="50383">MSELECMGFSNDEGSPYWDTWEDRAPKARALCESLWPLARHSETVIKETKADSASKTISVRIVDEDGKPADYTLRMPWDEYTILSSVTISRFLRSYYKDLPVPEVIYFDNTRDNPFGHHYVIFRQFPGVSLQSCFHDLAGDQRLLLAKELGRFYTRLRGITDPTAGTLKIPVPLRDAMHARFQDPEVTVEPFGADLSGYHDDLEHVDTENGFLPGDQPRQDNPGLSAVTMMLLAPLARRLSQCAQANHIPGVAANAYQRCLDIVEGLVEMPQFQNCADVDFCLWHTDLTPENIMVDFSKTPVITGVLGWDAPVFAPRFFPSPPTWLWRNDDGENNNKKEEEVVVVEEACSDYTSSTGDFKIMDFEADTPGNQLVKEAFEEAVGPDWAAQAYQPYSVFARRVLQLSLRHCGFLEETWLSQLDETMRAWGAYSGTSTEDGNSYDFFF</sequence>
<evidence type="ECO:0000313" key="3">
    <source>
        <dbReference type="Proteomes" id="UP000012174"/>
    </source>
</evidence>
<dbReference type="OrthoDB" id="10003767at2759"/>
<dbReference type="AlphaFoldDB" id="M7SYU7"/>
<accession>M7SYU7</accession>
<dbReference type="GO" id="GO:0016740">
    <property type="term" value="F:transferase activity"/>
    <property type="evidence" value="ECO:0007669"/>
    <property type="project" value="UniProtKB-KW"/>
</dbReference>
<dbReference type="PANTHER" id="PTHR21310:SF56">
    <property type="entry name" value="AMINOGLYCOSIDE PHOSPHOTRANSFERASE DOMAIN-CONTAINING PROTEIN"/>
    <property type="match status" value="1"/>
</dbReference>
<dbReference type="InterPro" id="IPR002575">
    <property type="entry name" value="Aminoglycoside_PTrfase"/>
</dbReference>
<dbReference type="KEGG" id="ela:UCREL1_3258"/>
<dbReference type="EMBL" id="KB706024">
    <property type="protein sequence ID" value="EMR69708.1"/>
    <property type="molecule type" value="Genomic_DNA"/>
</dbReference>
<evidence type="ECO:0000259" key="1">
    <source>
        <dbReference type="Pfam" id="PF01636"/>
    </source>
</evidence>
<dbReference type="Proteomes" id="UP000012174">
    <property type="component" value="Unassembled WGS sequence"/>
</dbReference>
<gene>
    <name evidence="2" type="ORF">UCREL1_3258</name>
</gene>
<evidence type="ECO:0000313" key="2">
    <source>
        <dbReference type="EMBL" id="EMR69708.1"/>
    </source>
</evidence>
<dbReference type="SUPFAM" id="SSF56112">
    <property type="entry name" value="Protein kinase-like (PK-like)"/>
    <property type="match status" value="1"/>
</dbReference>
<organism evidence="2 3">
    <name type="scientific">Eutypa lata (strain UCR-EL1)</name>
    <name type="common">Grapevine dieback disease fungus</name>
    <name type="synonym">Eutypa armeniacae</name>
    <dbReference type="NCBI Taxonomy" id="1287681"/>
    <lineage>
        <taxon>Eukaryota</taxon>
        <taxon>Fungi</taxon>
        <taxon>Dikarya</taxon>
        <taxon>Ascomycota</taxon>
        <taxon>Pezizomycotina</taxon>
        <taxon>Sordariomycetes</taxon>
        <taxon>Xylariomycetidae</taxon>
        <taxon>Xylariales</taxon>
        <taxon>Diatrypaceae</taxon>
        <taxon>Eutypa</taxon>
    </lineage>
</organism>
<dbReference type="eggNOG" id="ENOG502SSYN">
    <property type="taxonomic scope" value="Eukaryota"/>
</dbReference>
<dbReference type="OMA" id="STYEYSH"/>
<dbReference type="PANTHER" id="PTHR21310">
    <property type="entry name" value="AMINOGLYCOSIDE PHOSPHOTRANSFERASE-RELATED-RELATED"/>
    <property type="match status" value="1"/>
</dbReference>
<keyword evidence="2" id="KW-0808">Transferase</keyword>
<proteinExistence type="predicted"/>
<reference evidence="3" key="1">
    <citation type="journal article" date="2013" name="Genome Announc.">
        <title>Draft genome sequence of the grapevine dieback fungus Eutypa lata UCR-EL1.</title>
        <authorList>
            <person name="Blanco-Ulate B."/>
            <person name="Rolshausen P.E."/>
            <person name="Cantu D."/>
        </authorList>
    </citation>
    <scope>NUCLEOTIDE SEQUENCE [LARGE SCALE GENOMIC DNA]</scope>
    <source>
        <strain evidence="3">UCR-EL1</strain>
    </source>
</reference>
<feature type="domain" description="Aminoglycoside phosphotransferase" evidence="1">
    <location>
        <begin position="90"/>
        <end position="310"/>
    </location>
</feature>
<name>M7SYU7_EUTLA</name>